<dbReference type="OrthoDB" id="1431247at2759"/>
<gene>
    <name evidence="5" type="primary">HSPB2</name>
</gene>
<organism evidence="4 5">
    <name type="scientific">Geotrypetes seraphini</name>
    <name type="common">Gaboon caecilian</name>
    <name type="synonym">Caecilia seraphini</name>
    <dbReference type="NCBI Taxonomy" id="260995"/>
    <lineage>
        <taxon>Eukaryota</taxon>
        <taxon>Metazoa</taxon>
        <taxon>Chordata</taxon>
        <taxon>Craniata</taxon>
        <taxon>Vertebrata</taxon>
        <taxon>Euteleostomi</taxon>
        <taxon>Amphibia</taxon>
        <taxon>Gymnophiona</taxon>
        <taxon>Geotrypetes</taxon>
    </lineage>
</organism>
<feature type="domain" description="SHSP" evidence="3">
    <location>
        <begin position="55"/>
        <end position="163"/>
    </location>
</feature>
<dbReference type="FunCoup" id="A0A6P8NUI5">
    <property type="interactions" value="620"/>
</dbReference>
<accession>A0A6P8NUI5</accession>
<dbReference type="InterPro" id="IPR002068">
    <property type="entry name" value="A-crystallin/Hsp20_dom"/>
</dbReference>
<dbReference type="RefSeq" id="XP_033774599.1">
    <property type="nucleotide sequence ID" value="XM_033918708.1"/>
</dbReference>
<keyword evidence="5" id="KW-0346">Stress response</keyword>
<dbReference type="GO" id="GO:0005737">
    <property type="term" value="C:cytoplasm"/>
    <property type="evidence" value="ECO:0007669"/>
    <property type="project" value="TreeGrafter"/>
</dbReference>
<dbReference type="SUPFAM" id="SSF49764">
    <property type="entry name" value="HSP20-like chaperones"/>
    <property type="match status" value="1"/>
</dbReference>
<dbReference type="GO" id="GO:0043066">
    <property type="term" value="P:negative regulation of apoptotic process"/>
    <property type="evidence" value="ECO:0007669"/>
    <property type="project" value="TreeGrafter"/>
</dbReference>
<dbReference type="GO" id="GO:0009408">
    <property type="term" value="P:response to heat"/>
    <property type="evidence" value="ECO:0007669"/>
    <property type="project" value="TreeGrafter"/>
</dbReference>
<dbReference type="GeneID" id="117347593"/>
<dbReference type="PANTHER" id="PTHR45640:SF27">
    <property type="entry name" value="HEAT SHOCK PROTEIN BETA-2"/>
    <property type="match status" value="1"/>
</dbReference>
<dbReference type="GO" id="GO:0005634">
    <property type="term" value="C:nucleus"/>
    <property type="evidence" value="ECO:0007669"/>
    <property type="project" value="TreeGrafter"/>
</dbReference>
<evidence type="ECO:0000259" key="3">
    <source>
        <dbReference type="PROSITE" id="PS01031"/>
    </source>
</evidence>
<dbReference type="InterPro" id="IPR008978">
    <property type="entry name" value="HSP20-like_chaperone"/>
</dbReference>
<dbReference type="GO" id="GO:0042026">
    <property type="term" value="P:protein refolding"/>
    <property type="evidence" value="ECO:0007669"/>
    <property type="project" value="TreeGrafter"/>
</dbReference>
<dbReference type="PROSITE" id="PS01031">
    <property type="entry name" value="SHSP"/>
    <property type="match status" value="1"/>
</dbReference>
<dbReference type="PANTHER" id="PTHR45640">
    <property type="entry name" value="HEAT SHOCK PROTEIN HSP-12.2-RELATED"/>
    <property type="match status" value="1"/>
</dbReference>
<dbReference type="GO" id="GO:0051082">
    <property type="term" value="F:unfolded protein binding"/>
    <property type="evidence" value="ECO:0007669"/>
    <property type="project" value="TreeGrafter"/>
</dbReference>
<dbReference type="AlphaFoldDB" id="A0A6P8NUI5"/>
<sequence>MAERIVPHAYPMSAEYEFGNPNKIYDQNFGEGKRGLFSEDILAPTLYQGYYIRPRINKQLERGFSEINKLNYKFQVFLDVCQFAPDEIAVRTMDNLLEVSAQHSQKLDRHSFVSQEFKKTYILPLSVDPLMVKATLSHDGILSIEAPRKGEEEKAKIHNVKIALQEKGGPQRAAPNKEGVYISNIHL</sequence>
<keyword evidence="4" id="KW-1185">Reference proteome</keyword>
<reference evidence="5" key="1">
    <citation type="submission" date="2025-08" db="UniProtKB">
        <authorList>
            <consortium name="RefSeq"/>
        </authorList>
    </citation>
    <scope>IDENTIFICATION</scope>
</reference>
<dbReference type="Gene3D" id="2.60.40.790">
    <property type="match status" value="1"/>
</dbReference>
<comment type="similarity">
    <text evidence="1 2">Belongs to the small heat shock protein (HSP20) family.</text>
</comment>
<evidence type="ECO:0000256" key="2">
    <source>
        <dbReference type="RuleBase" id="RU003616"/>
    </source>
</evidence>
<dbReference type="Pfam" id="PF00011">
    <property type="entry name" value="HSP20"/>
    <property type="match status" value="1"/>
</dbReference>
<dbReference type="KEGG" id="gsh:117347593"/>
<evidence type="ECO:0000256" key="1">
    <source>
        <dbReference type="PROSITE-ProRule" id="PRU00285"/>
    </source>
</evidence>
<dbReference type="PRINTS" id="PR00299">
    <property type="entry name" value="ACRYSTALLIN"/>
</dbReference>
<dbReference type="InParanoid" id="A0A6P8NUI5"/>
<proteinExistence type="inferred from homology"/>
<evidence type="ECO:0000313" key="4">
    <source>
        <dbReference type="Proteomes" id="UP000515159"/>
    </source>
</evidence>
<name>A0A6P8NUI5_GEOSA</name>
<dbReference type="CTD" id="3316"/>
<dbReference type="InterPro" id="IPR001436">
    <property type="entry name" value="Alpha-crystallin/sHSP_animal"/>
</dbReference>
<evidence type="ECO:0000313" key="5">
    <source>
        <dbReference type="RefSeq" id="XP_033774599.1"/>
    </source>
</evidence>
<protein>
    <submittedName>
        <fullName evidence="5">Heat shock protein beta-2</fullName>
    </submittedName>
</protein>
<dbReference type="Proteomes" id="UP000515159">
    <property type="component" value="Chromosome 13"/>
</dbReference>